<dbReference type="RefSeq" id="XP_003169281.1">
    <property type="nucleotide sequence ID" value="XM_003169233.1"/>
</dbReference>
<protein>
    <submittedName>
        <fullName evidence="2">Uncharacterized protein</fullName>
    </submittedName>
</protein>
<feature type="compositionally biased region" description="Polar residues" evidence="1">
    <location>
        <begin position="22"/>
        <end position="32"/>
    </location>
</feature>
<evidence type="ECO:0000313" key="2">
    <source>
        <dbReference type="EMBL" id="EFQ96904.1"/>
    </source>
</evidence>
<dbReference type="HOGENOM" id="CLU_057911_0_0_1"/>
<dbReference type="OrthoDB" id="4173262at2759"/>
<dbReference type="InterPro" id="IPR009003">
    <property type="entry name" value="Peptidase_S1_PA"/>
</dbReference>
<feature type="compositionally biased region" description="Basic and acidic residues" evidence="1">
    <location>
        <begin position="1"/>
        <end position="11"/>
    </location>
</feature>
<gene>
    <name evidence="2" type="ORF">MGYG_09211</name>
</gene>
<keyword evidence="3" id="KW-1185">Reference proteome</keyword>
<name>E4V738_ARTGP</name>
<feature type="region of interest" description="Disordered" evidence="1">
    <location>
        <begin position="1"/>
        <end position="56"/>
    </location>
</feature>
<evidence type="ECO:0000313" key="3">
    <source>
        <dbReference type="Proteomes" id="UP000002669"/>
    </source>
</evidence>
<reference evidence="3" key="1">
    <citation type="journal article" date="2012" name="MBio">
        <title>Comparative genome analysis of Trichophyton rubrum and related dermatophytes reveals candidate genes involved in infection.</title>
        <authorList>
            <person name="Martinez D.A."/>
            <person name="Oliver B.G."/>
            <person name="Graeser Y."/>
            <person name="Goldberg J.M."/>
            <person name="Li W."/>
            <person name="Martinez-Rossi N.M."/>
            <person name="Monod M."/>
            <person name="Shelest E."/>
            <person name="Barton R.C."/>
            <person name="Birch E."/>
            <person name="Brakhage A.A."/>
            <person name="Chen Z."/>
            <person name="Gurr S.J."/>
            <person name="Heiman D."/>
            <person name="Heitman J."/>
            <person name="Kosti I."/>
            <person name="Rossi A."/>
            <person name="Saif S."/>
            <person name="Samalova M."/>
            <person name="Saunders C.W."/>
            <person name="Shea T."/>
            <person name="Summerbell R.C."/>
            <person name="Xu J."/>
            <person name="Young S."/>
            <person name="Zeng Q."/>
            <person name="Birren B.W."/>
            <person name="Cuomo C.A."/>
            <person name="White T.C."/>
        </authorList>
    </citation>
    <scope>NUCLEOTIDE SEQUENCE [LARGE SCALE GENOMIC DNA]</scope>
    <source>
        <strain evidence="3">ATCC MYA-4604 / CBS 118893</strain>
    </source>
</reference>
<dbReference type="Proteomes" id="UP000002669">
    <property type="component" value="Unassembled WGS sequence"/>
</dbReference>
<dbReference type="AlphaFoldDB" id="E4V738"/>
<proteinExistence type="predicted"/>
<organism evidence="3">
    <name type="scientific">Arthroderma gypseum (strain ATCC MYA-4604 / CBS 118893)</name>
    <name type="common">Microsporum gypseum</name>
    <dbReference type="NCBI Taxonomy" id="535722"/>
    <lineage>
        <taxon>Eukaryota</taxon>
        <taxon>Fungi</taxon>
        <taxon>Dikarya</taxon>
        <taxon>Ascomycota</taxon>
        <taxon>Pezizomycotina</taxon>
        <taxon>Eurotiomycetes</taxon>
        <taxon>Eurotiomycetidae</taxon>
        <taxon>Onygenales</taxon>
        <taxon>Arthrodermataceae</taxon>
        <taxon>Nannizzia</taxon>
    </lineage>
</organism>
<dbReference type="EMBL" id="DS989831">
    <property type="protein sequence ID" value="EFQ96904.1"/>
    <property type="molecule type" value="Genomic_DNA"/>
</dbReference>
<sequence>MLHKLERKEGSSSDDSSALLSPRTQSAESSLSPDDANPPFWAPGDRPGQKGLLDRRRRKSRLIRSICLDAKQLRDVLRFILHNDSPDGIKWTPDILFAYVPRTFEDATTTETIAAQALFHVIAPSLAAIFKTTHSSVLSLNKYPQYVVFEFFWHGSPPVVPLELRDLPNIKLTREEPEMIYPDTIKSGSKIIVPDQLSLNLNSTFSFGTVGYVAVIEELGERRLVLVTAGHVVDGAHSIQVVPGVPLFRRGEPVNAPPASLNETCLLKTYQYLVLLYDGWVSMLGNMVALRRLVNEGNGIPVYKCGASTSYTAGILGGDSGSLVFAKDSSYIILEYFHFSYD</sequence>
<accession>E4V738</accession>
<evidence type="ECO:0000256" key="1">
    <source>
        <dbReference type="SAM" id="MobiDB-lite"/>
    </source>
</evidence>
<dbReference type="SUPFAM" id="SSF50494">
    <property type="entry name" value="Trypsin-like serine proteases"/>
    <property type="match status" value="1"/>
</dbReference>
<dbReference type="eggNOG" id="ENOG502RP6Q">
    <property type="taxonomic scope" value="Eukaryota"/>
</dbReference>
<dbReference type="GeneID" id="10024361"/>
<dbReference type="VEuPathDB" id="FungiDB:MGYG_09211"/>
<dbReference type="InParanoid" id="E4V738"/>
<dbReference type="OMA" id="FEFFWHG"/>